<feature type="coiled-coil region" evidence="1">
    <location>
        <begin position="79"/>
        <end position="106"/>
    </location>
</feature>
<protein>
    <submittedName>
        <fullName evidence="2">Zinc ribbon domain-containing protein</fullName>
    </submittedName>
</protein>
<evidence type="ECO:0000313" key="3">
    <source>
        <dbReference type="Proteomes" id="UP000628736"/>
    </source>
</evidence>
<dbReference type="EMBL" id="JACOPO010000005">
    <property type="protein sequence ID" value="MBC5723015.1"/>
    <property type="molecule type" value="Genomic_DNA"/>
</dbReference>
<organism evidence="2 3">
    <name type="scientific">Flintibacter hominis</name>
    <dbReference type="NCBI Taxonomy" id="2763048"/>
    <lineage>
        <taxon>Bacteria</taxon>
        <taxon>Bacillati</taxon>
        <taxon>Bacillota</taxon>
        <taxon>Clostridia</taxon>
        <taxon>Eubacteriales</taxon>
        <taxon>Flintibacter</taxon>
    </lineage>
</organism>
<keyword evidence="1" id="KW-0175">Coiled coil</keyword>
<gene>
    <name evidence="2" type="ORF">H8S11_09335</name>
</gene>
<evidence type="ECO:0000313" key="2">
    <source>
        <dbReference type="EMBL" id="MBC5723015.1"/>
    </source>
</evidence>
<evidence type="ECO:0000256" key="1">
    <source>
        <dbReference type="SAM" id="Coils"/>
    </source>
</evidence>
<sequence>MDDKVKELLDKIRGTASVAADAAADTARVAGKKAGQMVDVAKLNVQLFDLNGDFNDILRRLGQVMYDTHRGQTPEGDPVTELLAEADETAAKVEEVKSRIADLRQSRSCPTCGAPCGKGDKFCRSCGASL</sequence>
<keyword evidence="3" id="KW-1185">Reference proteome</keyword>
<reference evidence="2" key="1">
    <citation type="submission" date="2020-08" db="EMBL/GenBank/DDBJ databases">
        <title>Genome public.</title>
        <authorList>
            <person name="Liu C."/>
            <person name="Sun Q."/>
        </authorList>
    </citation>
    <scope>NUCLEOTIDE SEQUENCE</scope>
    <source>
        <strain evidence="2">NSJ-23</strain>
    </source>
</reference>
<dbReference type="AlphaFoldDB" id="A0A8J6J9L6"/>
<dbReference type="RefSeq" id="WP_186852929.1">
    <property type="nucleotide sequence ID" value="NZ_JACOPO010000005.1"/>
</dbReference>
<comment type="caution">
    <text evidence="2">The sequence shown here is derived from an EMBL/GenBank/DDBJ whole genome shotgun (WGS) entry which is preliminary data.</text>
</comment>
<name>A0A8J6J9L6_9FIRM</name>
<accession>A0A8J6J9L6</accession>
<proteinExistence type="predicted"/>
<dbReference type="Proteomes" id="UP000628736">
    <property type="component" value="Unassembled WGS sequence"/>
</dbReference>